<comment type="caution">
    <text evidence="6">The sequence shown here is derived from an EMBL/GenBank/DDBJ whole genome shotgun (WGS) entry which is preliminary data.</text>
</comment>
<evidence type="ECO:0000313" key="6">
    <source>
        <dbReference type="EMBL" id="MDT0306827.1"/>
    </source>
</evidence>
<dbReference type="SUPFAM" id="SSF56349">
    <property type="entry name" value="DNA breaking-rejoining enzymes"/>
    <property type="match status" value="1"/>
</dbReference>
<evidence type="ECO:0000259" key="5">
    <source>
        <dbReference type="PROSITE" id="PS51898"/>
    </source>
</evidence>
<dbReference type="Pfam" id="PF00589">
    <property type="entry name" value="Phage_integrase"/>
    <property type="match status" value="1"/>
</dbReference>
<name>A0ABU2L5I6_9ACTN</name>
<dbReference type="InterPro" id="IPR013762">
    <property type="entry name" value="Integrase-like_cat_sf"/>
</dbReference>
<evidence type="ECO:0000313" key="7">
    <source>
        <dbReference type="Proteomes" id="UP001183388"/>
    </source>
</evidence>
<proteinExistence type="inferred from homology"/>
<feature type="region of interest" description="Disordered" evidence="4">
    <location>
        <begin position="385"/>
        <end position="423"/>
    </location>
</feature>
<keyword evidence="3" id="KW-0233">DNA recombination</keyword>
<feature type="compositionally biased region" description="Basic and acidic residues" evidence="4">
    <location>
        <begin position="1"/>
        <end position="25"/>
    </location>
</feature>
<dbReference type="CDD" id="cd01189">
    <property type="entry name" value="INT_ICEBs1_C_like"/>
    <property type="match status" value="1"/>
</dbReference>
<gene>
    <name evidence="6" type="ORF">RM780_07605</name>
</gene>
<dbReference type="InterPro" id="IPR002104">
    <property type="entry name" value="Integrase_catalytic"/>
</dbReference>
<organism evidence="6 7">
    <name type="scientific">Streptomyces boetiae</name>
    <dbReference type="NCBI Taxonomy" id="3075541"/>
    <lineage>
        <taxon>Bacteria</taxon>
        <taxon>Bacillati</taxon>
        <taxon>Actinomycetota</taxon>
        <taxon>Actinomycetes</taxon>
        <taxon>Kitasatosporales</taxon>
        <taxon>Streptomycetaceae</taxon>
        <taxon>Streptomyces</taxon>
    </lineage>
</organism>
<feature type="domain" description="Tyr recombinase" evidence="5">
    <location>
        <begin position="184"/>
        <end position="383"/>
    </location>
</feature>
<dbReference type="InterPro" id="IPR011010">
    <property type="entry name" value="DNA_brk_join_enz"/>
</dbReference>
<feature type="region of interest" description="Disordered" evidence="4">
    <location>
        <begin position="1"/>
        <end position="51"/>
    </location>
</feature>
<evidence type="ECO:0000256" key="1">
    <source>
        <dbReference type="ARBA" id="ARBA00008857"/>
    </source>
</evidence>
<reference evidence="7" key="1">
    <citation type="submission" date="2023-07" db="EMBL/GenBank/DDBJ databases">
        <title>30 novel species of actinomycetes from the DSMZ collection.</title>
        <authorList>
            <person name="Nouioui I."/>
        </authorList>
    </citation>
    <scope>NUCLEOTIDE SEQUENCE [LARGE SCALE GENOMIC DNA]</scope>
    <source>
        <strain evidence="7">DSM 44917</strain>
    </source>
</reference>
<dbReference type="Proteomes" id="UP001183388">
    <property type="component" value="Unassembled WGS sequence"/>
</dbReference>
<dbReference type="EMBL" id="JAVREN010000008">
    <property type="protein sequence ID" value="MDT0306827.1"/>
    <property type="molecule type" value="Genomic_DNA"/>
</dbReference>
<keyword evidence="2" id="KW-0238">DNA-binding</keyword>
<protein>
    <submittedName>
        <fullName evidence="6">Site-specific integrase</fullName>
    </submittedName>
</protein>
<keyword evidence="7" id="KW-1185">Reference proteome</keyword>
<evidence type="ECO:0000256" key="4">
    <source>
        <dbReference type="SAM" id="MobiDB-lite"/>
    </source>
</evidence>
<sequence length="423" mass="47176">MGYVADRWHKTRPEPGEPECGEHKGKVPSQAHGKGKRWQARYDGPDGKERTSLHRTLTEAEREIVKQEAAKLTGSWIDPKAGKIQVGTFALETWLPAQEIGRRTEIEYRGILERYLIPEWGTREMHSVKPSEAKTWQKLLVSKYELSGEYPAKVASKARSVFRLAVLDRVIAVTPFAGVPAPKYDPVAVDPPDLPEVLRLVEAAYHDRWRVMLDLASMTGLRSGELRGLVLDKVDFLNGALRVHQQLVYERGEGLYFADLKTGAGRRVIPLPQEAVDLLAAYVAKHRPPKAGPWKGLLFTMPGGEPVGESTADWALKSICRKARTVPRHWHELRHHYASVLIAGGENPRVVQERLGHKDVATTMRIYAHLWAEADSRTRDVLADARRKARGATMEGTDRKSSASGGRIPESKAPVRALTMVGA</sequence>
<dbReference type="InterPro" id="IPR050090">
    <property type="entry name" value="Tyrosine_recombinase_XerCD"/>
</dbReference>
<dbReference type="PANTHER" id="PTHR30349">
    <property type="entry name" value="PHAGE INTEGRASE-RELATED"/>
    <property type="match status" value="1"/>
</dbReference>
<dbReference type="PANTHER" id="PTHR30349:SF64">
    <property type="entry name" value="PROPHAGE INTEGRASE INTD-RELATED"/>
    <property type="match status" value="1"/>
</dbReference>
<evidence type="ECO:0000256" key="2">
    <source>
        <dbReference type="ARBA" id="ARBA00023125"/>
    </source>
</evidence>
<dbReference type="Gene3D" id="1.10.443.10">
    <property type="entry name" value="Intergrase catalytic core"/>
    <property type="match status" value="1"/>
</dbReference>
<comment type="similarity">
    <text evidence="1">Belongs to the 'phage' integrase family.</text>
</comment>
<dbReference type="Gene3D" id="1.10.150.130">
    <property type="match status" value="1"/>
</dbReference>
<dbReference type="RefSeq" id="WP_311629765.1">
    <property type="nucleotide sequence ID" value="NZ_JAVREN010000008.1"/>
</dbReference>
<dbReference type="InterPro" id="IPR010998">
    <property type="entry name" value="Integrase_recombinase_N"/>
</dbReference>
<evidence type="ECO:0000256" key="3">
    <source>
        <dbReference type="ARBA" id="ARBA00023172"/>
    </source>
</evidence>
<accession>A0ABU2L5I6</accession>
<dbReference type="PROSITE" id="PS51898">
    <property type="entry name" value="TYR_RECOMBINASE"/>
    <property type="match status" value="1"/>
</dbReference>